<keyword evidence="2" id="KW-1003">Cell membrane</keyword>
<reference evidence="7" key="2">
    <citation type="submission" date="2020-09" db="EMBL/GenBank/DDBJ databases">
        <authorList>
            <person name="Sun Q."/>
            <person name="Ohkuma M."/>
        </authorList>
    </citation>
    <scope>NUCLEOTIDE SEQUENCE</scope>
    <source>
        <strain evidence="7">JCM 17251</strain>
    </source>
</reference>
<feature type="transmembrane region" description="Helical" evidence="6">
    <location>
        <begin position="179"/>
        <end position="205"/>
    </location>
</feature>
<dbReference type="Pfam" id="PF09678">
    <property type="entry name" value="Caa3_CtaG"/>
    <property type="match status" value="1"/>
</dbReference>
<evidence type="ECO:0008006" key="9">
    <source>
        <dbReference type="Google" id="ProtNLM"/>
    </source>
</evidence>
<keyword evidence="3 6" id="KW-0812">Transmembrane</keyword>
<protein>
    <recommendedName>
        <fullName evidence="9">Cytochrome c oxidase assembly factor CtaG</fullName>
    </recommendedName>
</protein>
<dbReference type="EMBL" id="BMOS01000052">
    <property type="protein sequence ID" value="GGN66982.1"/>
    <property type="molecule type" value="Genomic_DNA"/>
</dbReference>
<organism evidence="7 8">
    <name type="scientific">Oceanobacillus indicireducens</name>
    <dbReference type="NCBI Taxonomy" id="1004261"/>
    <lineage>
        <taxon>Bacteria</taxon>
        <taxon>Bacillati</taxon>
        <taxon>Bacillota</taxon>
        <taxon>Bacilli</taxon>
        <taxon>Bacillales</taxon>
        <taxon>Bacillaceae</taxon>
        <taxon>Oceanobacillus</taxon>
    </lineage>
</organism>
<feature type="transmembrane region" description="Helical" evidence="6">
    <location>
        <begin position="243"/>
        <end position="264"/>
    </location>
</feature>
<keyword evidence="8" id="KW-1185">Reference proteome</keyword>
<evidence type="ECO:0000256" key="1">
    <source>
        <dbReference type="ARBA" id="ARBA00004651"/>
    </source>
</evidence>
<keyword evidence="4 6" id="KW-1133">Transmembrane helix</keyword>
<comment type="subcellular location">
    <subcellularLocation>
        <location evidence="1">Cell membrane</location>
        <topology evidence="1">Multi-pass membrane protein</topology>
    </subcellularLocation>
</comment>
<evidence type="ECO:0000313" key="7">
    <source>
        <dbReference type="EMBL" id="GGN66982.1"/>
    </source>
</evidence>
<accession>A0A918D5X4</accession>
<evidence type="ECO:0000256" key="3">
    <source>
        <dbReference type="ARBA" id="ARBA00022692"/>
    </source>
</evidence>
<dbReference type="Proteomes" id="UP000624041">
    <property type="component" value="Unassembled WGS sequence"/>
</dbReference>
<sequence length="271" mass="31152">MLEIILDEFHYSTLWNGGILIYIGFIFIVYFLLLPQDKQYPIWKQVTFVLGMLAVFAALGSPINVIARIKFSYHILQLVLLLLVAPPLIVIGFKTEIFERARRIQIFDKIFGFLTKPVVGFLTFFILFYSYHIASVFNFARLDLYINYFFMLSLLIAGILLWMPIVSSKFLNAKKKRTFTILTILFFVPYSLVLLLTDGSLYLVYTDVELFMQSLAVCMPNIRELPPEFAAALLPFNPTEEQMQGGIMLLISQLVLFGIALFFAPKYSKGN</sequence>
<feature type="transmembrane region" description="Helical" evidence="6">
    <location>
        <begin position="145"/>
        <end position="167"/>
    </location>
</feature>
<evidence type="ECO:0000256" key="4">
    <source>
        <dbReference type="ARBA" id="ARBA00022989"/>
    </source>
</evidence>
<evidence type="ECO:0000313" key="8">
    <source>
        <dbReference type="Proteomes" id="UP000624041"/>
    </source>
</evidence>
<feature type="transmembrane region" description="Helical" evidence="6">
    <location>
        <begin position="113"/>
        <end position="133"/>
    </location>
</feature>
<comment type="caution">
    <text evidence="7">The sequence shown here is derived from an EMBL/GenBank/DDBJ whole genome shotgun (WGS) entry which is preliminary data.</text>
</comment>
<dbReference type="InterPro" id="IPR019108">
    <property type="entry name" value="Caa3_assmbl_CtaG-rel"/>
</dbReference>
<proteinExistence type="predicted"/>
<dbReference type="GO" id="GO:0005886">
    <property type="term" value="C:plasma membrane"/>
    <property type="evidence" value="ECO:0007669"/>
    <property type="project" value="UniProtKB-SubCell"/>
</dbReference>
<feature type="transmembrane region" description="Helical" evidence="6">
    <location>
        <begin position="73"/>
        <end position="93"/>
    </location>
</feature>
<evidence type="ECO:0000256" key="2">
    <source>
        <dbReference type="ARBA" id="ARBA00022475"/>
    </source>
</evidence>
<reference evidence="7" key="1">
    <citation type="journal article" date="2014" name="Int. J. Syst. Evol. Microbiol.">
        <title>Complete genome sequence of Corynebacterium casei LMG S-19264T (=DSM 44701T), isolated from a smear-ripened cheese.</title>
        <authorList>
            <consortium name="US DOE Joint Genome Institute (JGI-PGF)"/>
            <person name="Walter F."/>
            <person name="Albersmeier A."/>
            <person name="Kalinowski J."/>
            <person name="Ruckert C."/>
        </authorList>
    </citation>
    <scope>NUCLEOTIDE SEQUENCE</scope>
    <source>
        <strain evidence="7">JCM 17251</strain>
    </source>
</reference>
<dbReference type="RefSeq" id="WP_188859644.1">
    <property type="nucleotide sequence ID" value="NZ_BMOS01000052.1"/>
</dbReference>
<gene>
    <name evidence="7" type="ORF">GCM10007971_37470</name>
</gene>
<keyword evidence="5 6" id="KW-0472">Membrane</keyword>
<name>A0A918D5X4_9BACI</name>
<evidence type="ECO:0000256" key="6">
    <source>
        <dbReference type="SAM" id="Phobius"/>
    </source>
</evidence>
<feature type="transmembrane region" description="Helical" evidence="6">
    <location>
        <begin position="14"/>
        <end position="34"/>
    </location>
</feature>
<dbReference type="AlphaFoldDB" id="A0A918D5X4"/>
<feature type="transmembrane region" description="Helical" evidence="6">
    <location>
        <begin position="46"/>
        <end position="67"/>
    </location>
</feature>
<evidence type="ECO:0000256" key="5">
    <source>
        <dbReference type="ARBA" id="ARBA00023136"/>
    </source>
</evidence>